<name>A0A8S1VYK9_PAROT</name>
<gene>
    <name evidence="1" type="ORF">POCTA_138.1.T0780002</name>
</gene>
<accession>A0A8S1VYK9</accession>
<keyword evidence="2" id="KW-1185">Reference proteome</keyword>
<comment type="caution">
    <text evidence="1">The sequence shown here is derived from an EMBL/GenBank/DDBJ whole genome shotgun (WGS) entry which is preliminary data.</text>
</comment>
<protein>
    <submittedName>
        <fullName evidence="1">Uncharacterized protein</fullName>
    </submittedName>
</protein>
<evidence type="ECO:0000313" key="1">
    <source>
        <dbReference type="EMBL" id="CAD8181901.1"/>
    </source>
</evidence>
<sequence>MSSLNLLNMDGENVEQITKHDVATYYGSFVWAIRIAHRKIYPECRADFLFFSKKSNAESQRLIKQKCKRFLRKTNNQQ</sequence>
<organism evidence="1 2">
    <name type="scientific">Paramecium octaurelia</name>
    <dbReference type="NCBI Taxonomy" id="43137"/>
    <lineage>
        <taxon>Eukaryota</taxon>
        <taxon>Sar</taxon>
        <taxon>Alveolata</taxon>
        <taxon>Ciliophora</taxon>
        <taxon>Intramacronucleata</taxon>
        <taxon>Oligohymenophorea</taxon>
        <taxon>Peniculida</taxon>
        <taxon>Parameciidae</taxon>
        <taxon>Paramecium</taxon>
    </lineage>
</organism>
<proteinExistence type="predicted"/>
<reference evidence="1" key="1">
    <citation type="submission" date="2021-01" db="EMBL/GenBank/DDBJ databases">
        <authorList>
            <consortium name="Genoscope - CEA"/>
            <person name="William W."/>
        </authorList>
    </citation>
    <scope>NUCLEOTIDE SEQUENCE</scope>
</reference>
<dbReference type="Proteomes" id="UP000683925">
    <property type="component" value="Unassembled WGS sequence"/>
</dbReference>
<dbReference type="EMBL" id="CAJJDP010000077">
    <property type="protein sequence ID" value="CAD8181901.1"/>
    <property type="molecule type" value="Genomic_DNA"/>
</dbReference>
<dbReference type="AlphaFoldDB" id="A0A8S1VYK9"/>
<evidence type="ECO:0000313" key="2">
    <source>
        <dbReference type="Proteomes" id="UP000683925"/>
    </source>
</evidence>